<dbReference type="InterPro" id="IPR037066">
    <property type="entry name" value="Plug_dom_sf"/>
</dbReference>
<comment type="caution">
    <text evidence="9">The sequence shown here is derived from an EMBL/GenBank/DDBJ whole genome shotgun (WGS) entry which is preliminary data.</text>
</comment>
<comment type="subcellular location">
    <subcellularLocation>
        <location evidence="1 7">Cell outer membrane</location>
        <topology evidence="1 7">Multi-pass membrane protein</topology>
    </subcellularLocation>
</comment>
<gene>
    <name evidence="9" type="ORF">C9I94_10165</name>
</gene>
<feature type="domain" description="TonB-dependent receptor plug" evidence="8">
    <location>
        <begin position="67"/>
        <end position="176"/>
    </location>
</feature>
<evidence type="ECO:0000256" key="1">
    <source>
        <dbReference type="ARBA" id="ARBA00004571"/>
    </source>
</evidence>
<dbReference type="InterPro" id="IPR012910">
    <property type="entry name" value="Plug_dom"/>
</dbReference>
<organism evidence="9 10">
    <name type="scientific">Photobacterium swingsii</name>
    <dbReference type="NCBI Taxonomy" id="680026"/>
    <lineage>
        <taxon>Bacteria</taxon>
        <taxon>Pseudomonadati</taxon>
        <taxon>Pseudomonadota</taxon>
        <taxon>Gammaproteobacteria</taxon>
        <taxon>Vibrionales</taxon>
        <taxon>Vibrionaceae</taxon>
        <taxon>Photobacterium</taxon>
    </lineage>
</organism>
<dbReference type="InterPro" id="IPR039426">
    <property type="entry name" value="TonB-dep_rcpt-like"/>
</dbReference>
<protein>
    <recommendedName>
        <fullName evidence="8">TonB-dependent receptor plug domain-containing protein</fullName>
    </recommendedName>
</protein>
<dbReference type="InterPro" id="IPR036942">
    <property type="entry name" value="Beta-barrel_TonB_sf"/>
</dbReference>
<keyword evidence="4 7" id="KW-0812">Transmembrane</keyword>
<dbReference type="Proteomes" id="UP000240481">
    <property type="component" value="Unassembled WGS sequence"/>
</dbReference>
<dbReference type="STRING" id="680026.AB733_12220"/>
<evidence type="ECO:0000256" key="3">
    <source>
        <dbReference type="ARBA" id="ARBA00022452"/>
    </source>
</evidence>
<dbReference type="EMBL" id="PYLZ01000005">
    <property type="protein sequence ID" value="PSW24399.1"/>
    <property type="molecule type" value="Genomic_DNA"/>
</dbReference>
<reference evidence="9 10" key="1">
    <citation type="submission" date="2018-01" db="EMBL/GenBank/DDBJ databases">
        <title>Whole genome sequencing of Histamine producing bacteria.</title>
        <authorList>
            <person name="Butler K."/>
        </authorList>
    </citation>
    <scope>NUCLEOTIDE SEQUENCE [LARGE SCALE GENOMIC DNA]</scope>
    <source>
        <strain evidence="9 10">DSM 24669</strain>
    </source>
</reference>
<evidence type="ECO:0000256" key="5">
    <source>
        <dbReference type="ARBA" id="ARBA00023136"/>
    </source>
</evidence>
<evidence type="ECO:0000256" key="7">
    <source>
        <dbReference type="PROSITE-ProRule" id="PRU01360"/>
    </source>
</evidence>
<name>A0A0J8VD09_9GAMM</name>
<proteinExistence type="inferred from homology"/>
<sequence length="708" mass="79646">MKKFSNITQAITAKKLVHSFLLPTSYILLSSPVNASAELETLMDMSLEDLSRASVTLTSVAKKEQSLNKVPAAVHVITAEQIRRSGARTIPEALSLVPGMHVARLSENNWAVSARGANEMLFNKLLVSIDGRSIFNPMTSGVIWENAQIMMADIDRIEVLLGPAGTMWGGNAANGVVNIISKNADETLGLYTETTVGGANHQDVKLRLGSAINDKTDARISVSGMRSDYAVGEEGDFRNYNINMRVDRSTYDSELTVQFGGYNTDIHTEIETVHFVNIALAPEVYDENSRGLFGMVNYDTEIATGVLSVNVWADNHKLDYEYFKGNYRNWDLDVYYRLPVLAASELTIGGGARFTQTEVLPFLTLAPTEFRKGTRTHLYKDQVSSYDTYNMYSQLETAVTDKVTTYLGLKVEYFGLVDRYEFLPQARISYDYSSQHQFWTGLGRAVVTPSIIDTASTVVDLSVEQITQNNYQDTSTIVRGSENLKTEAVTTFDLGHRYFLSNAFSTSTTLFYSQYENIRGIGKDNTQPMPPIDISTDPWGPAPWESTPESIDMYQYIDDIKAQTWGAELAVFWQPASNFRVNVNYAYHQVLAACNDSDVCLDHSRAKQEEPQPNHIASAHTMWDVTDSVQFDMMYKYIQGNDSGSEDLGWDTISTLDARLAWQQKRDWPRIELLVDGIFNTKPYYESNRRAAYELERQVYLKAVWVME</sequence>
<dbReference type="OrthoDB" id="9758929at2"/>
<dbReference type="RefSeq" id="WP_048899020.1">
    <property type="nucleotide sequence ID" value="NZ_AP024853.1"/>
</dbReference>
<dbReference type="PANTHER" id="PTHR30069:SF27">
    <property type="entry name" value="BLL4766 PROTEIN"/>
    <property type="match status" value="1"/>
</dbReference>
<evidence type="ECO:0000313" key="9">
    <source>
        <dbReference type="EMBL" id="PSW24399.1"/>
    </source>
</evidence>
<dbReference type="Pfam" id="PF07715">
    <property type="entry name" value="Plug"/>
    <property type="match status" value="1"/>
</dbReference>
<dbReference type="AlphaFoldDB" id="A0A0J8VD09"/>
<keyword evidence="10" id="KW-1185">Reference proteome</keyword>
<dbReference type="Gene3D" id="2.170.130.10">
    <property type="entry name" value="TonB-dependent receptor, plug domain"/>
    <property type="match status" value="1"/>
</dbReference>
<dbReference type="PROSITE" id="PS52016">
    <property type="entry name" value="TONB_DEPENDENT_REC_3"/>
    <property type="match status" value="1"/>
</dbReference>
<dbReference type="GO" id="GO:0015344">
    <property type="term" value="F:siderophore uptake transmembrane transporter activity"/>
    <property type="evidence" value="ECO:0007669"/>
    <property type="project" value="TreeGrafter"/>
</dbReference>
<dbReference type="GO" id="GO:0009279">
    <property type="term" value="C:cell outer membrane"/>
    <property type="evidence" value="ECO:0007669"/>
    <property type="project" value="UniProtKB-SubCell"/>
</dbReference>
<keyword evidence="3 7" id="KW-1134">Transmembrane beta strand</keyword>
<keyword evidence="6 7" id="KW-0998">Cell outer membrane</keyword>
<evidence type="ECO:0000259" key="8">
    <source>
        <dbReference type="Pfam" id="PF07715"/>
    </source>
</evidence>
<evidence type="ECO:0000256" key="4">
    <source>
        <dbReference type="ARBA" id="ARBA00022692"/>
    </source>
</evidence>
<evidence type="ECO:0000256" key="6">
    <source>
        <dbReference type="ARBA" id="ARBA00023237"/>
    </source>
</evidence>
<dbReference type="PANTHER" id="PTHR30069">
    <property type="entry name" value="TONB-DEPENDENT OUTER MEMBRANE RECEPTOR"/>
    <property type="match status" value="1"/>
</dbReference>
<dbReference type="Gene3D" id="2.40.170.20">
    <property type="entry name" value="TonB-dependent receptor, beta-barrel domain"/>
    <property type="match status" value="1"/>
</dbReference>
<evidence type="ECO:0000256" key="2">
    <source>
        <dbReference type="ARBA" id="ARBA00022448"/>
    </source>
</evidence>
<accession>A0A0J8VD09</accession>
<dbReference type="SUPFAM" id="SSF56935">
    <property type="entry name" value="Porins"/>
    <property type="match status" value="1"/>
</dbReference>
<dbReference type="GO" id="GO:0044718">
    <property type="term" value="P:siderophore transmembrane transport"/>
    <property type="evidence" value="ECO:0007669"/>
    <property type="project" value="TreeGrafter"/>
</dbReference>
<keyword evidence="5 7" id="KW-0472">Membrane</keyword>
<keyword evidence="2 7" id="KW-0813">Transport</keyword>
<comment type="similarity">
    <text evidence="7">Belongs to the TonB-dependent receptor family.</text>
</comment>
<evidence type="ECO:0000313" key="10">
    <source>
        <dbReference type="Proteomes" id="UP000240481"/>
    </source>
</evidence>